<accession>A0A815ZPW9</accession>
<reference evidence="2" key="1">
    <citation type="submission" date="2021-02" db="EMBL/GenBank/DDBJ databases">
        <authorList>
            <person name="Nowell W R."/>
        </authorList>
    </citation>
    <scope>NUCLEOTIDE SEQUENCE</scope>
</reference>
<evidence type="ECO:0000313" key="3">
    <source>
        <dbReference type="Proteomes" id="UP000663870"/>
    </source>
</evidence>
<dbReference type="EMBL" id="CAJNOL010004317">
    <property type="protein sequence ID" value="CAF1585637.1"/>
    <property type="molecule type" value="Genomic_DNA"/>
</dbReference>
<name>A0A815ZPW9_9BILA</name>
<evidence type="ECO:0000313" key="1">
    <source>
        <dbReference type="EMBL" id="CAF1320780.1"/>
    </source>
</evidence>
<dbReference type="EMBL" id="CAJNOH010003031">
    <property type="protein sequence ID" value="CAF1320780.1"/>
    <property type="molecule type" value="Genomic_DNA"/>
</dbReference>
<sequence>MAIDLIIVYQREIDRLTTRINELKVFYMANQITAAQTIELSQAAGQKLLAQFELDKLNAEGQRRNNANPTTATGSN</sequence>
<keyword evidence="3" id="KW-1185">Reference proteome</keyword>
<evidence type="ECO:0000313" key="2">
    <source>
        <dbReference type="EMBL" id="CAF1585637.1"/>
    </source>
</evidence>
<dbReference type="Proteomes" id="UP000663870">
    <property type="component" value="Unassembled WGS sequence"/>
</dbReference>
<gene>
    <name evidence="2" type="ORF">JXQ802_LOCUS46690</name>
    <name evidence="1" type="ORF">PYM288_LOCUS30899</name>
</gene>
<organism evidence="2 3">
    <name type="scientific">Rotaria sordida</name>
    <dbReference type="NCBI Taxonomy" id="392033"/>
    <lineage>
        <taxon>Eukaryota</taxon>
        <taxon>Metazoa</taxon>
        <taxon>Spiralia</taxon>
        <taxon>Gnathifera</taxon>
        <taxon>Rotifera</taxon>
        <taxon>Eurotatoria</taxon>
        <taxon>Bdelloidea</taxon>
        <taxon>Philodinida</taxon>
        <taxon>Philodinidae</taxon>
        <taxon>Rotaria</taxon>
    </lineage>
</organism>
<dbReference type="AlphaFoldDB" id="A0A815ZPW9"/>
<protein>
    <submittedName>
        <fullName evidence="2">Uncharacterized protein</fullName>
    </submittedName>
</protein>
<dbReference type="Proteomes" id="UP000663854">
    <property type="component" value="Unassembled WGS sequence"/>
</dbReference>
<proteinExistence type="predicted"/>
<comment type="caution">
    <text evidence="2">The sequence shown here is derived from an EMBL/GenBank/DDBJ whole genome shotgun (WGS) entry which is preliminary data.</text>
</comment>